<evidence type="ECO:0000259" key="3">
    <source>
        <dbReference type="Pfam" id="PF24855"/>
    </source>
</evidence>
<organism evidence="4 5">
    <name type="scientific">Coprinellus micaceus</name>
    <name type="common">Glistening ink-cap mushroom</name>
    <name type="synonym">Coprinus micaceus</name>
    <dbReference type="NCBI Taxonomy" id="71717"/>
    <lineage>
        <taxon>Eukaryota</taxon>
        <taxon>Fungi</taxon>
        <taxon>Dikarya</taxon>
        <taxon>Basidiomycota</taxon>
        <taxon>Agaricomycotina</taxon>
        <taxon>Agaricomycetes</taxon>
        <taxon>Agaricomycetidae</taxon>
        <taxon>Agaricales</taxon>
        <taxon>Agaricineae</taxon>
        <taxon>Psathyrellaceae</taxon>
        <taxon>Coprinellus</taxon>
    </lineage>
</organism>
<name>A0A4Y7TJA0_COPMI</name>
<proteinExistence type="predicted"/>
<feature type="region of interest" description="Disordered" evidence="1">
    <location>
        <begin position="1"/>
        <end position="38"/>
    </location>
</feature>
<evidence type="ECO:0000256" key="1">
    <source>
        <dbReference type="SAM" id="MobiDB-lite"/>
    </source>
</evidence>
<keyword evidence="2" id="KW-0472">Membrane</keyword>
<dbReference type="Pfam" id="PF24855">
    <property type="entry name" value="DUF7729"/>
    <property type="match status" value="1"/>
</dbReference>
<keyword evidence="2" id="KW-0812">Transmembrane</keyword>
<dbReference type="InterPro" id="IPR056146">
    <property type="entry name" value="DUF7729"/>
</dbReference>
<feature type="transmembrane region" description="Helical" evidence="2">
    <location>
        <begin position="47"/>
        <end position="70"/>
    </location>
</feature>
<dbReference type="PANTHER" id="PTHR39460">
    <property type="entry name" value="EXPRESSED PROTEIN"/>
    <property type="match status" value="1"/>
</dbReference>
<sequence length="415" mass="44364">MFTPPASPQPKPGANFSAPTSSPSKAELHQRSREEAKKRIGRRFRNAVILVPLILIAITLTAQMISYGPLSSSLLSRRLNHGLQLSPTRPLLEKRSPQLPGVGETTTGTSSAVTATPSSRTPTTVPTVPQSSPVLPTPFPQALAGIITKNFSSVSCMNFITEMANAREFRSCRPFSLLLESSDDFIAAQSNLTLLNELVWGTCNTNTAEDQCITNMATYATNLRTQCAQDLKDNNAVAVSTLKGLESFALMREAGCLTDPTANSYCFVNAAADTNPTNFYYYNLPIGIKLPSSANPQCTACLKSLMSLYAGAMKDESVAKSLSGLQATYEKAAEVTLGKCGAGFATANLVNAALSVGKGTVDGGGPTSHQCGHGVGVDDCNLSLVCCLDLSYDRDEESPYAFYFALVWLQSHRYI</sequence>
<evidence type="ECO:0000313" key="5">
    <source>
        <dbReference type="Proteomes" id="UP000298030"/>
    </source>
</evidence>
<accession>A0A4Y7TJA0</accession>
<gene>
    <name evidence="4" type="ORF">FA13DRAFT_1626266</name>
</gene>
<keyword evidence="2" id="KW-1133">Transmembrane helix</keyword>
<dbReference type="PANTHER" id="PTHR39460:SF1">
    <property type="entry name" value="C6 TRANSCRIPTION FACTOR"/>
    <property type="match status" value="1"/>
</dbReference>
<dbReference type="Proteomes" id="UP000298030">
    <property type="component" value="Unassembled WGS sequence"/>
</dbReference>
<dbReference type="AlphaFoldDB" id="A0A4Y7TJA0"/>
<feature type="compositionally biased region" description="Pro residues" evidence="1">
    <location>
        <begin position="1"/>
        <end position="11"/>
    </location>
</feature>
<comment type="caution">
    <text evidence="4">The sequence shown here is derived from an EMBL/GenBank/DDBJ whole genome shotgun (WGS) entry which is preliminary data.</text>
</comment>
<dbReference type="OrthoDB" id="2564812at2759"/>
<keyword evidence="5" id="KW-1185">Reference proteome</keyword>
<feature type="region of interest" description="Disordered" evidence="1">
    <location>
        <begin position="87"/>
        <end position="133"/>
    </location>
</feature>
<feature type="compositionally biased region" description="Low complexity" evidence="1">
    <location>
        <begin position="100"/>
        <end position="133"/>
    </location>
</feature>
<feature type="domain" description="DUF7729" evidence="3">
    <location>
        <begin position="138"/>
        <end position="348"/>
    </location>
</feature>
<protein>
    <recommendedName>
        <fullName evidence="3">DUF7729 domain-containing protein</fullName>
    </recommendedName>
</protein>
<feature type="compositionally biased region" description="Basic and acidic residues" evidence="1">
    <location>
        <begin position="26"/>
        <end position="38"/>
    </location>
</feature>
<reference evidence="4 5" key="1">
    <citation type="journal article" date="2019" name="Nat. Ecol. Evol.">
        <title>Megaphylogeny resolves global patterns of mushroom evolution.</title>
        <authorList>
            <person name="Varga T."/>
            <person name="Krizsan K."/>
            <person name="Foldi C."/>
            <person name="Dima B."/>
            <person name="Sanchez-Garcia M."/>
            <person name="Sanchez-Ramirez S."/>
            <person name="Szollosi G.J."/>
            <person name="Szarkandi J.G."/>
            <person name="Papp V."/>
            <person name="Albert L."/>
            <person name="Andreopoulos W."/>
            <person name="Angelini C."/>
            <person name="Antonin V."/>
            <person name="Barry K.W."/>
            <person name="Bougher N.L."/>
            <person name="Buchanan P."/>
            <person name="Buyck B."/>
            <person name="Bense V."/>
            <person name="Catcheside P."/>
            <person name="Chovatia M."/>
            <person name="Cooper J."/>
            <person name="Damon W."/>
            <person name="Desjardin D."/>
            <person name="Finy P."/>
            <person name="Geml J."/>
            <person name="Haridas S."/>
            <person name="Hughes K."/>
            <person name="Justo A."/>
            <person name="Karasinski D."/>
            <person name="Kautmanova I."/>
            <person name="Kiss B."/>
            <person name="Kocsube S."/>
            <person name="Kotiranta H."/>
            <person name="LaButti K.M."/>
            <person name="Lechner B.E."/>
            <person name="Liimatainen K."/>
            <person name="Lipzen A."/>
            <person name="Lukacs Z."/>
            <person name="Mihaltcheva S."/>
            <person name="Morgado L.N."/>
            <person name="Niskanen T."/>
            <person name="Noordeloos M.E."/>
            <person name="Ohm R.A."/>
            <person name="Ortiz-Santana B."/>
            <person name="Ovrebo C."/>
            <person name="Racz N."/>
            <person name="Riley R."/>
            <person name="Savchenko A."/>
            <person name="Shiryaev A."/>
            <person name="Soop K."/>
            <person name="Spirin V."/>
            <person name="Szebenyi C."/>
            <person name="Tomsovsky M."/>
            <person name="Tulloss R.E."/>
            <person name="Uehling J."/>
            <person name="Grigoriev I.V."/>
            <person name="Vagvolgyi C."/>
            <person name="Papp T."/>
            <person name="Martin F.M."/>
            <person name="Miettinen O."/>
            <person name="Hibbett D.S."/>
            <person name="Nagy L.G."/>
        </authorList>
    </citation>
    <scope>NUCLEOTIDE SEQUENCE [LARGE SCALE GENOMIC DNA]</scope>
    <source>
        <strain evidence="4 5">FP101781</strain>
    </source>
</reference>
<evidence type="ECO:0000313" key="4">
    <source>
        <dbReference type="EMBL" id="TEB34267.1"/>
    </source>
</evidence>
<dbReference type="EMBL" id="QPFP01000010">
    <property type="protein sequence ID" value="TEB34267.1"/>
    <property type="molecule type" value="Genomic_DNA"/>
</dbReference>
<evidence type="ECO:0000256" key="2">
    <source>
        <dbReference type="SAM" id="Phobius"/>
    </source>
</evidence>